<accession>A0A1G2QWE7</accession>
<evidence type="ECO:0000313" key="3">
    <source>
        <dbReference type="Proteomes" id="UP000178170"/>
    </source>
</evidence>
<organism evidence="2 3">
    <name type="scientific">Candidatus Wildermuthbacteria bacterium RIFCSPHIGHO2_01_FULL_48_27b</name>
    <dbReference type="NCBI Taxonomy" id="1802447"/>
    <lineage>
        <taxon>Bacteria</taxon>
        <taxon>Candidatus Wildermuthiibacteriota</taxon>
    </lineage>
</organism>
<dbReference type="Proteomes" id="UP000178170">
    <property type="component" value="Unassembled WGS sequence"/>
</dbReference>
<feature type="region of interest" description="Disordered" evidence="1">
    <location>
        <begin position="115"/>
        <end position="135"/>
    </location>
</feature>
<reference evidence="2 3" key="1">
    <citation type="journal article" date="2016" name="Nat. Commun.">
        <title>Thousands of microbial genomes shed light on interconnected biogeochemical processes in an aquifer system.</title>
        <authorList>
            <person name="Anantharaman K."/>
            <person name="Brown C.T."/>
            <person name="Hug L.A."/>
            <person name="Sharon I."/>
            <person name="Castelle C.J."/>
            <person name="Probst A.J."/>
            <person name="Thomas B.C."/>
            <person name="Singh A."/>
            <person name="Wilkins M.J."/>
            <person name="Karaoz U."/>
            <person name="Brodie E.L."/>
            <person name="Williams K.H."/>
            <person name="Hubbard S.S."/>
            <person name="Banfield J.F."/>
        </authorList>
    </citation>
    <scope>NUCLEOTIDE SEQUENCE [LARGE SCALE GENOMIC DNA]</scope>
</reference>
<evidence type="ECO:0000256" key="1">
    <source>
        <dbReference type="SAM" id="MobiDB-lite"/>
    </source>
</evidence>
<name>A0A1G2QWE7_9BACT</name>
<protein>
    <submittedName>
        <fullName evidence="2">Uncharacterized protein</fullName>
    </submittedName>
</protein>
<dbReference type="EMBL" id="MHTS01000006">
    <property type="protein sequence ID" value="OHA64896.1"/>
    <property type="molecule type" value="Genomic_DNA"/>
</dbReference>
<proteinExistence type="predicted"/>
<evidence type="ECO:0000313" key="2">
    <source>
        <dbReference type="EMBL" id="OHA64896.1"/>
    </source>
</evidence>
<dbReference type="AlphaFoldDB" id="A0A1G2QWE7"/>
<gene>
    <name evidence="2" type="ORF">A2843_00065</name>
</gene>
<comment type="caution">
    <text evidence="2">The sequence shown here is derived from an EMBL/GenBank/DDBJ whole genome shotgun (WGS) entry which is preliminary data.</text>
</comment>
<sequence>MKTEFNKERTMPAEKSEWAVRLAQALSDWCLANRYVPKNTLSKELGIEQEWVHISSGAAIVGNVEAYALLYLKTGLREADPRTLPSRVVFKPRTKQYGSLARAWTEEDFAKWLRKKSQQEIPTPPSSATTAKEGRTDVTVNASGSAFDQAMEAIADAIATRVARLIQDKLETIATAANQQLPREGRHSHNPKALTQKLTNTLRRLAESTPEERDAFVEEYGMALGELAPLLEAMTLAPQERERKLETMRRFQL</sequence>